<proteinExistence type="predicted"/>
<feature type="domain" description="Glutaredoxin" evidence="3">
    <location>
        <begin position="83"/>
        <end position="139"/>
    </location>
</feature>
<dbReference type="EMBL" id="CP058554">
    <property type="protein sequence ID" value="QMV73865.1"/>
    <property type="molecule type" value="Genomic_DNA"/>
</dbReference>
<feature type="chain" id="PRO_5028905356" evidence="2">
    <location>
        <begin position="25"/>
        <end position="219"/>
    </location>
</feature>
<dbReference type="KEGG" id="cpis:HS961_14050"/>
<dbReference type="Pfam" id="PF00462">
    <property type="entry name" value="Glutaredoxin"/>
    <property type="match status" value="1"/>
</dbReference>
<dbReference type="InterPro" id="IPR025392">
    <property type="entry name" value="DUF4124"/>
</dbReference>
<evidence type="ECO:0000259" key="4">
    <source>
        <dbReference type="Pfam" id="PF13511"/>
    </source>
</evidence>
<dbReference type="Gene3D" id="3.40.30.10">
    <property type="entry name" value="Glutaredoxin"/>
    <property type="match status" value="1"/>
</dbReference>
<sequence>MKTKALASMLVGTAIACAAGLASAQTVYRIVGPDGRVTFSDRAPTSDTPSQSLSTGAVTEPAGTRLNDLPLEVKQAATKYPLTFYTSKDCGACDTARRYLLTRGIPFSEKTVTSNQEIQALRKLNAEGTIPFATLGGQHLSGFNENDWSAYLDAAGYPAQSKLPSSYRPAPAQPLIPKVIAPAAPAATQPADTDGTPASGNPNVEPDRVTPNNPTGIVF</sequence>
<dbReference type="SUPFAM" id="SSF52833">
    <property type="entry name" value="Thioredoxin-like"/>
    <property type="match status" value="1"/>
</dbReference>
<dbReference type="Pfam" id="PF13511">
    <property type="entry name" value="DUF4124"/>
    <property type="match status" value="1"/>
</dbReference>
<reference evidence="5 6" key="1">
    <citation type="journal article" date="2020" name="G3 (Bethesda)">
        <title>CeMbio - The Caenorhabditis elegans Microbiome Resource.</title>
        <authorList>
            <person name="Dirksen P."/>
            <person name="Assie A."/>
            <person name="Zimmermann J."/>
            <person name="Zhang F."/>
            <person name="Tietje A.M."/>
            <person name="Marsh S.A."/>
            <person name="Felix M.A."/>
            <person name="Shapira M."/>
            <person name="Kaleta C."/>
            <person name="Schulenburg H."/>
            <person name="Samuel B."/>
        </authorList>
    </citation>
    <scope>NUCLEOTIDE SEQUENCE [LARGE SCALE GENOMIC DNA]</scope>
    <source>
        <strain evidence="5 6">BIGb0172</strain>
    </source>
</reference>
<evidence type="ECO:0000313" key="6">
    <source>
        <dbReference type="Proteomes" id="UP000515240"/>
    </source>
</evidence>
<dbReference type="PROSITE" id="PS51257">
    <property type="entry name" value="PROKAR_LIPOPROTEIN"/>
    <property type="match status" value="1"/>
</dbReference>
<evidence type="ECO:0000256" key="1">
    <source>
        <dbReference type="SAM" id="MobiDB-lite"/>
    </source>
</evidence>
<protein>
    <submittedName>
        <fullName evidence="5">Glutaredoxin family protein</fullName>
    </submittedName>
</protein>
<feature type="region of interest" description="Disordered" evidence="1">
    <location>
        <begin position="182"/>
        <end position="219"/>
    </location>
</feature>
<name>A0A7G5EIP0_9BURK</name>
<organism evidence="5 6">
    <name type="scientific">Comamonas piscis</name>
    <dbReference type="NCBI Taxonomy" id="1562974"/>
    <lineage>
        <taxon>Bacteria</taxon>
        <taxon>Pseudomonadati</taxon>
        <taxon>Pseudomonadota</taxon>
        <taxon>Betaproteobacteria</taxon>
        <taxon>Burkholderiales</taxon>
        <taxon>Comamonadaceae</taxon>
        <taxon>Comamonas</taxon>
    </lineage>
</organism>
<gene>
    <name evidence="5" type="ORF">HS961_14050</name>
</gene>
<dbReference type="InterPro" id="IPR036249">
    <property type="entry name" value="Thioredoxin-like_sf"/>
</dbReference>
<evidence type="ECO:0000259" key="3">
    <source>
        <dbReference type="Pfam" id="PF00462"/>
    </source>
</evidence>
<feature type="signal peptide" evidence="2">
    <location>
        <begin position="1"/>
        <end position="24"/>
    </location>
</feature>
<evidence type="ECO:0000313" key="5">
    <source>
        <dbReference type="EMBL" id="QMV73865.1"/>
    </source>
</evidence>
<feature type="compositionally biased region" description="Low complexity" evidence="1">
    <location>
        <begin position="182"/>
        <end position="198"/>
    </location>
</feature>
<feature type="compositionally biased region" description="Polar residues" evidence="1">
    <location>
        <begin position="210"/>
        <end position="219"/>
    </location>
</feature>
<dbReference type="InterPro" id="IPR002109">
    <property type="entry name" value="Glutaredoxin"/>
</dbReference>
<dbReference type="CDD" id="cd02976">
    <property type="entry name" value="NrdH"/>
    <property type="match status" value="1"/>
</dbReference>
<evidence type="ECO:0000256" key="2">
    <source>
        <dbReference type="SAM" id="SignalP"/>
    </source>
</evidence>
<feature type="domain" description="DUF4124" evidence="4">
    <location>
        <begin position="16"/>
        <end position="55"/>
    </location>
</feature>
<feature type="compositionally biased region" description="Polar residues" evidence="1">
    <location>
        <begin position="43"/>
        <end position="57"/>
    </location>
</feature>
<feature type="region of interest" description="Disordered" evidence="1">
    <location>
        <begin position="39"/>
        <end position="61"/>
    </location>
</feature>
<keyword evidence="2" id="KW-0732">Signal</keyword>
<keyword evidence="6" id="KW-1185">Reference proteome</keyword>
<dbReference type="Proteomes" id="UP000515240">
    <property type="component" value="Chromosome"/>
</dbReference>
<dbReference type="PROSITE" id="PS51354">
    <property type="entry name" value="GLUTAREDOXIN_2"/>
    <property type="match status" value="1"/>
</dbReference>
<dbReference type="AlphaFoldDB" id="A0A7G5EIP0"/>
<accession>A0A7G5EIP0</accession>